<protein>
    <submittedName>
        <fullName evidence="1">Uncharacterized protein</fullName>
    </submittedName>
</protein>
<dbReference type="RefSeq" id="WP_207666270.1">
    <property type="nucleotide sequence ID" value="NZ_JBBNIB010000135.1"/>
</dbReference>
<organism evidence="1 2">
    <name type="scientific">Faecalibacterium longum</name>
    <dbReference type="NCBI Taxonomy" id="1851428"/>
    <lineage>
        <taxon>Bacteria</taxon>
        <taxon>Bacillati</taxon>
        <taxon>Bacillota</taxon>
        <taxon>Clostridia</taxon>
        <taxon>Eubacteriales</taxon>
        <taxon>Oscillospiraceae</taxon>
        <taxon>Faecalibacterium</taxon>
    </lineage>
</organism>
<evidence type="ECO:0000313" key="2">
    <source>
        <dbReference type="Proteomes" id="UP001439984"/>
    </source>
</evidence>
<gene>
    <name evidence="1" type="ORF">AAAU72_10390</name>
</gene>
<proteinExistence type="predicted"/>
<keyword evidence="2" id="KW-1185">Reference proteome</keyword>
<comment type="caution">
    <text evidence="1">The sequence shown here is derived from an EMBL/GenBank/DDBJ whole genome shotgun (WGS) entry which is preliminary data.</text>
</comment>
<name>A0ABV1IP02_9FIRM</name>
<evidence type="ECO:0000313" key="1">
    <source>
        <dbReference type="EMBL" id="MEQ2688573.1"/>
    </source>
</evidence>
<reference evidence="1 2" key="1">
    <citation type="submission" date="2024-04" db="EMBL/GenBank/DDBJ databases">
        <title>Human intestinal bacterial collection.</title>
        <authorList>
            <person name="Pauvert C."/>
            <person name="Hitch T.C.A."/>
            <person name="Clavel T."/>
        </authorList>
    </citation>
    <scope>NUCLEOTIDE SEQUENCE [LARGE SCALE GENOMIC DNA]</scope>
    <source>
        <strain evidence="1 2">CLA-AA-H236</strain>
    </source>
</reference>
<dbReference type="Proteomes" id="UP001439984">
    <property type="component" value="Unassembled WGS sequence"/>
</dbReference>
<dbReference type="EMBL" id="JBBNIB010000135">
    <property type="protein sequence ID" value="MEQ2688573.1"/>
    <property type="molecule type" value="Genomic_DNA"/>
</dbReference>
<sequence length="261" mass="27456">MAPFCIAAANGCFYGALDVTQHLPAHVADGCAEGVDTIRGGKIVDCLKIVLVEPPGRLNAAAFQQRVGDADGGGRLELHLHPGFIIIHQERTVNDGTNVPAVVVPVIRHQFPRNIRKLLADTLAADAVGLAQHFRNRLHQIGTELPHLRVTGIAAHPGVAYVKDVVQPGEAAGFVQQSDALGTSAHIAVHPIVPDVEVGAGGGIRALGVDHELVGKRVLVQPGCGGQVVRPAFPIPGQAVGRALGKGEIFFGFAWHFCLLF</sequence>
<accession>A0ABV1IP02</accession>